<evidence type="ECO:0000256" key="5">
    <source>
        <dbReference type="ARBA" id="ARBA00038359"/>
    </source>
</evidence>
<dbReference type="PANTHER" id="PTHR33048">
    <property type="entry name" value="PTH11-LIKE INTEGRAL MEMBRANE PROTEIN (AFU_ORTHOLOGUE AFUA_5G11245)"/>
    <property type="match status" value="1"/>
</dbReference>
<evidence type="ECO:0000313" key="8">
    <source>
        <dbReference type="EMBL" id="RWA11981.1"/>
    </source>
</evidence>
<evidence type="ECO:0000256" key="3">
    <source>
        <dbReference type="ARBA" id="ARBA00022989"/>
    </source>
</evidence>
<feature type="transmembrane region" description="Helical" evidence="6">
    <location>
        <begin position="135"/>
        <end position="157"/>
    </location>
</feature>
<dbReference type="PANTHER" id="PTHR33048:SF47">
    <property type="entry name" value="INTEGRAL MEMBRANE PROTEIN-RELATED"/>
    <property type="match status" value="1"/>
</dbReference>
<evidence type="ECO:0000313" key="9">
    <source>
        <dbReference type="Proteomes" id="UP000286045"/>
    </source>
</evidence>
<organism evidence="8 9">
    <name type="scientific">Xylaria grammica</name>
    <dbReference type="NCBI Taxonomy" id="363999"/>
    <lineage>
        <taxon>Eukaryota</taxon>
        <taxon>Fungi</taxon>
        <taxon>Dikarya</taxon>
        <taxon>Ascomycota</taxon>
        <taxon>Pezizomycotina</taxon>
        <taxon>Sordariomycetes</taxon>
        <taxon>Xylariomycetidae</taxon>
        <taxon>Xylariales</taxon>
        <taxon>Xylariaceae</taxon>
        <taxon>Xylaria</taxon>
    </lineage>
</organism>
<dbReference type="EMBL" id="RYZI01000063">
    <property type="protein sequence ID" value="RWA11981.1"/>
    <property type="molecule type" value="Genomic_DNA"/>
</dbReference>
<dbReference type="Pfam" id="PF20684">
    <property type="entry name" value="Fung_rhodopsin"/>
    <property type="match status" value="1"/>
</dbReference>
<dbReference type="InterPro" id="IPR049326">
    <property type="entry name" value="Rhodopsin_dom_fungi"/>
</dbReference>
<feature type="transmembrane region" description="Helical" evidence="6">
    <location>
        <begin position="256"/>
        <end position="280"/>
    </location>
</feature>
<evidence type="ECO:0000256" key="1">
    <source>
        <dbReference type="ARBA" id="ARBA00004141"/>
    </source>
</evidence>
<comment type="similarity">
    <text evidence="5">Belongs to the SAT4 family.</text>
</comment>
<comment type="caution">
    <text evidence="8">The sequence shown here is derived from an EMBL/GenBank/DDBJ whole genome shotgun (WGS) entry which is preliminary data.</text>
</comment>
<name>A0A439DC49_9PEZI</name>
<keyword evidence="9" id="KW-1185">Reference proteome</keyword>
<evidence type="ECO:0000259" key="7">
    <source>
        <dbReference type="Pfam" id="PF20684"/>
    </source>
</evidence>
<dbReference type="GO" id="GO:0016020">
    <property type="term" value="C:membrane"/>
    <property type="evidence" value="ECO:0007669"/>
    <property type="project" value="UniProtKB-SubCell"/>
</dbReference>
<feature type="transmembrane region" description="Helical" evidence="6">
    <location>
        <begin position="223"/>
        <end position="244"/>
    </location>
</feature>
<evidence type="ECO:0000256" key="4">
    <source>
        <dbReference type="ARBA" id="ARBA00023136"/>
    </source>
</evidence>
<dbReference type="AlphaFoldDB" id="A0A439DC49"/>
<gene>
    <name evidence="8" type="ORF">EKO27_g3116</name>
</gene>
<evidence type="ECO:0000256" key="2">
    <source>
        <dbReference type="ARBA" id="ARBA00022692"/>
    </source>
</evidence>
<reference evidence="8 9" key="1">
    <citation type="submission" date="2018-12" db="EMBL/GenBank/DDBJ databases">
        <title>Draft genome sequence of Xylaria grammica IHI A82.</title>
        <authorList>
            <person name="Buettner E."/>
            <person name="Kellner H."/>
        </authorList>
    </citation>
    <scope>NUCLEOTIDE SEQUENCE [LARGE SCALE GENOMIC DNA]</scope>
    <source>
        <strain evidence="8 9">IHI A82</strain>
    </source>
</reference>
<accession>A0A439DC49</accession>
<feature type="transmembrane region" description="Helical" evidence="6">
    <location>
        <begin position="20"/>
        <end position="42"/>
    </location>
</feature>
<feature type="domain" description="Rhodopsin" evidence="7">
    <location>
        <begin position="38"/>
        <end position="283"/>
    </location>
</feature>
<evidence type="ECO:0000256" key="6">
    <source>
        <dbReference type="SAM" id="Phobius"/>
    </source>
</evidence>
<feature type="transmembrane region" description="Helical" evidence="6">
    <location>
        <begin position="54"/>
        <end position="77"/>
    </location>
</feature>
<protein>
    <recommendedName>
        <fullName evidence="7">Rhodopsin domain-containing protein</fullName>
    </recommendedName>
</protein>
<dbReference type="STRING" id="363999.A0A439DC49"/>
<feature type="transmembrane region" description="Helical" evidence="6">
    <location>
        <begin position="181"/>
        <end position="202"/>
    </location>
</feature>
<comment type="subcellular location">
    <subcellularLocation>
        <location evidence="1">Membrane</location>
        <topology evidence="1">Multi-pass membrane protein</topology>
    </subcellularLocation>
</comment>
<keyword evidence="2 6" id="KW-0812">Transmembrane</keyword>
<dbReference type="Proteomes" id="UP000286045">
    <property type="component" value="Unassembled WGS sequence"/>
</dbReference>
<keyword evidence="3 6" id="KW-1133">Transmembrane helix</keyword>
<proteinExistence type="inferred from homology"/>
<keyword evidence="4 6" id="KW-0472">Membrane</keyword>
<sequence>MSSQLPPVSPPIDYYNNGPGMVGSTLVLAFLATIAVILRFWARRLTKVPLGLDDYLVLAALVLHHAQAAAGFATVFGGGVGRDFRLVLAEGPDTTVVLFKALLAADVLYGFSSPLVKLAVLVFIRRIFPTRTIKIGTIVLASLSIGWAIAVLIVNLLQCRPLRAFWQLELQALPETQCLDFILYFVGNSIANTVIDFCTLVLPIHEILKLQISKAKKIGVCGIFLLGGIAFAASLLRTISTAILLGQELTNFTKQFVVPAVASVVEIYVAIVGACIPLLIPVYYRLRYGTGFNNTAGFSPKLAMVKEAGNTPETGMTKGGLGSFEQLRDDIITSNRRISISAWPTHESGHSHDNSIEFEGITVQKQIEWLETKPAP</sequence>
<dbReference type="InterPro" id="IPR052337">
    <property type="entry name" value="SAT4-like"/>
</dbReference>
<feature type="transmembrane region" description="Helical" evidence="6">
    <location>
        <begin position="97"/>
        <end position="123"/>
    </location>
</feature>